<comment type="caution">
    <text evidence="1">The sequence shown here is derived from an EMBL/GenBank/DDBJ whole genome shotgun (WGS) entry which is preliminary data.</text>
</comment>
<dbReference type="Proteomes" id="UP001187192">
    <property type="component" value="Unassembled WGS sequence"/>
</dbReference>
<keyword evidence="2" id="KW-1185">Reference proteome</keyword>
<dbReference type="EMBL" id="BTGU01000006">
    <property type="protein sequence ID" value="GMN36652.1"/>
    <property type="molecule type" value="Genomic_DNA"/>
</dbReference>
<sequence>MEIIAGEQQLPNPDGFPQHIAPFPEPTDLVYDHPTAVIHSPDIINHRPISPPQKLRPIRSNAGLAGTLESGFLSSQAGCYDGELDCAVKVEGLASGNAYVAANDSVVVGSGHFVEGWERNGVERGLENDSR</sequence>
<protein>
    <submittedName>
        <fullName evidence="1">Uncharacterized protein</fullName>
    </submittedName>
</protein>
<dbReference type="AlphaFoldDB" id="A0AA87ZLN9"/>
<gene>
    <name evidence="1" type="ORF">TIFTF001_006180</name>
</gene>
<evidence type="ECO:0000313" key="2">
    <source>
        <dbReference type="Proteomes" id="UP001187192"/>
    </source>
</evidence>
<reference evidence="1" key="1">
    <citation type="submission" date="2023-07" db="EMBL/GenBank/DDBJ databases">
        <title>draft genome sequence of fig (Ficus carica).</title>
        <authorList>
            <person name="Takahashi T."/>
            <person name="Nishimura K."/>
        </authorList>
    </citation>
    <scope>NUCLEOTIDE SEQUENCE</scope>
</reference>
<proteinExistence type="predicted"/>
<organism evidence="1 2">
    <name type="scientific">Ficus carica</name>
    <name type="common">Common fig</name>
    <dbReference type="NCBI Taxonomy" id="3494"/>
    <lineage>
        <taxon>Eukaryota</taxon>
        <taxon>Viridiplantae</taxon>
        <taxon>Streptophyta</taxon>
        <taxon>Embryophyta</taxon>
        <taxon>Tracheophyta</taxon>
        <taxon>Spermatophyta</taxon>
        <taxon>Magnoliopsida</taxon>
        <taxon>eudicotyledons</taxon>
        <taxon>Gunneridae</taxon>
        <taxon>Pentapetalae</taxon>
        <taxon>rosids</taxon>
        <taxon>fabids</taxon>
        <taxon>Rosales</taxon>
        <taxon>Moraceae</taxon>
        <taxon>Ficeae</taxon>
        <taxon>Ficus</taxon>
    </lineage>
</organism>
<evidence type="ECO:0000313" key="1">
    <source>
        <dbReference type="EMBL" id="GMN36652.1"/>
    </source>
</evidence>
<accession>A0AA87ZLN9</accession>
<name>A0AA87ZLN9_FICCA</name>